<keyword evidence="2" id="KW-1185">Reference proteome</keyword>
<comment type="caution">
    <text evidence="1">The sequence shown here is derived from an EMBL/GenBank/DDBJ whole genome shotgun (WGS) entry which is preliminary data.</text>
</comment>
<protein>
    <submittedName>
        <fullName evidence="1">Uncharacterized protein</fullName>
    </submittedName>
</protein>
<sequence>MIMDENRRIYNPDPYSTIVLNPFICENVCIAKNGPRLKSGQVLIVQVDFVVIRSAKPYLATPGAILHGHYGEILYEGDTLVTFIYEKSRSGDITQGLPKVEQVLEVRSIDSISINLEKRVEGWNARITRILGIPWGFLISAELTIVQSRISLVNKIQKVYRSQGVQIHNRHIEIIVRQITSKVLVSEDGMSNVFFTRQTDWIVTSGTNGARFGRRDLLSSYLIGNNESISEYSKFYI</sequence>
<gene>
    <name evidence="1" type="ORF">Patl1_11167</name>
</gene>
<organism evidence="1 2">
    <name type="scientific">Pistacia atlantica</name>
    <dbReference type="NCBI Taxonomy" id="434234"/>
    <lineage>
        <taxon>Eukaryota</taxon>
        <taxon>Viridiplantae</taxon>
        <taxon>Streptophyta</taxon>
        <taxon>Embryophyta</taxon>
        <taxon>Tracheophyta</taxon>
        <taxon>Spermatophyta</taxon>
        <taxon>Magnoliopsida</taxon>
        <taxon>eudicotyledons</taxon>
        <taxon>Gunneridae</taxon>
        <taxon>Pentapetalae</taxon>
        <taxon>rosids</taxon>
        <taxon>malvids</taxon>
        <taxon>Sapindales</taxon>
        <taxon>Anacardiaceae</taxon>
        <taxon>Pistacia</taxon>
    </lineage>
</organism>
<evidence type="ECO:0000313" key="2">
    <source>
        <dbReference type="Proteomes" id="UP001164250"/>
    </source>
</evidence>
<accession>A0ACC1A3L9</accession>
<dbReference type="Proteomes" id="UP001164250">
    <property type="component" value="Chromosome 12"/>
</dbReference>
<reference evidence="2" key="1">
    <citation type="journal article" date="2023" name="G3 (Bethesda)">
        <title>Genome assembly and association tests identify interacting loci associated with vigor, precocity, and sex in interspecific pistachio rootstocks.</title>
        <authorList>
            <person name="Palmer W."/>
            <person name="Jacygrad E."/>
            <person name="Sagayaradj S."/>
            <person name="Cavanaugh K."/>
            <person name="Han R."/>
            <person name="Bertier L."/>
            <person name="Beede B."/>
            <person name="Kafkas S."/>
            <person name="Golino D."/>
            <person name="Preece J."/>
            <person name="Michelmore R."/>
        </authorList>
    </citation>
    <scope>NUCLEOTIDE SEQUENCE [LARGE SCALE GENOMIC DNA]</scope>
</reference>
<proteinExistence type="predicted"/>
<dbReference type="EMBL" id="CM047908">
    <property type="protein sequence ID" value="KAJ0081858.1"/>
    <property type="molecule type" value="Genomic_DNA"/>
</dbReference>
<evidence type="ECO:0000313" key="1">
    <source>
        <dbReference type="EMBL" id="KAJ0081858.1"/>
    </source>
</evidence>
<name>A0ACC1A3L9_9ROSI</name>